<gene>
    <name evidence="1" type="ORF">GWI33_009018</name>
</gene>
<feature type="non-terminal residue" evidence="1">
    <location>
        <position position="1"/>
    </location>
</feature>
<reference evidence="1" key="1">
    <citation type="submission" date="2020-08" db="EMBL/GenBank/DDBJ databases">
        <title>Genome sequencing and assembly of the red palm weevil Rhynchophorus ferrugineus.</title>
        <authorList>
            <person name="Dias G.B."/>
            <person name="Bergman C.M."/>
            <person name="Manee M."/>
        </authorList>
    </citation>
    <scope>NUCLEOTIDE SEQUENCE</scope>
    <source>
        <strain evidence="1">AA-2017</strain>
        <tissue evidence="1">Whole larva</tissue>
    </source>
</reference>
<protein>
    <submittedName>
        <fullName evidence="1">Uncharacterized protein</fullName>
    </submittedName>
</protein>
<sequence>MAQKKSVLITKNFEYFKTLRRPSLERQTTLYDDSIYYNDTGQTTFYTAPEVTQINYLTSSTTFNQNQSCDEYY</sequence>
<evidence type="ECO:0000313" key="1">
    <source>
        <dbReference type="EMBL" id="KAF7277237.1"/>
    </source>
</evidence>
<dbReference type="EMBL" id="JAACXV010003339">
    <property type="protein sequence ID" value="KAF7277237.1"/>
    <property type="molecule type" value="Genomic_DNA"/>
</dbReference>
<evidence type="ECO:0000313" key="2">
    <source>
        <dbReference type="Proteomes" id="UP000625711"/>
    </source>
</evidence>
<keyword evidence="2" id="KW-1185">Reference proteome</keyword>
<proteinExistence type="predicted"/>
<organism evidence="1 2">
    <name type="scientific">Rhynchophorus ferrugineus</name>
    <name type="common">Red palm weevil</name>
    <name type="synonym">Curculio ferrugineus</name>
    <dbReference type="NCBI Taxonomy" id="354439"/>
    <lineage>
        <taxon>Eukaryota</taxon>
        <taxon>Metazoa</taxon>
        <taxon>Ecdysozoa</taxon>
        <taxon>Arthropoda</taxon>
        <taxon>Hexapoda</taxon>
        <taxon>Insecta</taxon>
        <taxon>Pterygota</taxon>
        <taxon>Neoptera</taxon>
        <taxon>Endopterygota</taxon>
        <taxon>Coleoptera</taxon>
        <taxon>Polyphaga</taxon>
        <taxon>Cucujiformia</taxon>
        <taxon>Curculionidae</taxon>
        <taxon>Dryophthorinae</taxon>
        <taxon>Rhynchophorus</taxon>
    </lineage>
</organism>
<dbReference type="AlphaFoldDB" id="A0A834IDR5"/>
<dbReference type="Proteomes" id="UP000625711">
    <property type="component" value="Unassembled WGS sequence"/>
</dbReference>
<name>A0A834IDR5_RHYFE</name>
<accession>A0A834IDR5</accession>
<comment type="caution">
    <text evidence="1">The sequence shown here is derived from an EMBL/GenBank/DDBJ whole genome shotgun (WGS) entry which is preliminary data.</text>
</comment>